<dbReference type="UniPathway" id="UPA00068"/>
<evidence type="ECO:0000313" key="12">
    <source>
        <dbReference type="EMBL" id="PTQ53730.1"/>
    </source>
</evidence>
<dbReference type="HAMAP" id="MF_00173">
    <property type="entry name" value="Arg_repressor"/>
    <property type="match status" value="1"/>
</dbReference>
<evidence type="ECO:0000256" key="3">
    <source>
        <dbReference type="ARBA" id="ARBA00022490"/>
    </source>
</evidence>
<name>A0A132N890_HYDSH</name>
<dbReference type="InterPro" id="IPR036390">
    <property type="entry name" value="WH_DNA-bd_sf"/>
</dbReference>
<evidence type="ECO:0000256" key="5">
    <source>
        <dbReference type="ARBA" id="ARBA00023125"/>
    </source>
</evidence>
<dbReference type="AlphaFoldDB" id="A0A132N890"/>
<evidence type="ECO:0000259" key="10">
    <source>
        <dbReference type="Pfam" id="PF02863"/>
    </source>
</evidence>
<dbReference type="SUPFAM" id="SSF46785">
    <property type="entry name" value="Winged helix' DNA-binding domain"/>
    <property type="match status" value="1"/>
</dbReference>
<dbReference type="GO" id="GO:0034618">
    <property type="term" value="F:arginine binding"/>
    <property type="evidence" value="ECO:0007669"/>
    <property type="project" value="InterPro"/>
</dbReference>
<evidence type="ECO:0000256" key="7">
    <source>
        <dbReference type="HAMAP-Rule" id="MF_00173"/>
    </source>
</evidence>
<evidence type="ECO:0000259" key="9">
    <source>
        <dbReference type="Pfam" id="PF01316"/>
    </source>
</evidence>
<keyword evidence="7" id="KW-0678">Repressor</keyword>
<dbReference type="GO" id="GO:0005737">
    <property type="term" value="C:cytoplasm"/>
    <property type="evidence" value="ECO:0007669"/>
    <property type="project" value="UniProtKB-SubCell"/>
</dbReference>
<reference evidence="12 14" key="2">
    <citation type="submission" date="2017-08" db="EMBL/GenBank/DDBJ databases">
        <title>Burning lignite coal seam in the remote Altai Mountains harbors a hydrogen-driven thermophilic microbial community.</title>
        <authorList>
            <person name="Kadnikov V.V."/>
            <person name="Mardanov A.V."/>
            <person name="Ivasenko D."/>
            <person name="Beletsky A.V."/>
            <person name="Karnachuk O.V."/>
            <person name="Ravin N.V."/>
        </authorList>
    </citation>
    <scope>NUCLEOTIDE SEQUENCE [LARGE SCALE GENOMIC DNA]</scope>
    <source>
        <strain evidence="12">AL33</strain>
    </source>
</reference>
<sequence>MKGKEARLVRIKALVSERVIETQEELVELLRREGFRVTQATVSRDIKALGLVKVPTPEGRYRYALSGADRRSASADKLRRLMLEAFLTVEPAENLLVLKTLPGNANAFGAVIDDLGHPELVGTVCGDDTCLLVCRSAAGALEVRRWLLSFGAPEIGR</sequence>
<organism evidence="12 14">
    <name type="scientific">Hydrogenibacillus schlegelii</name>
    <name type="common">Bacillus schlegelii</name>
    <dbReference type="NCBI Taxonomy" id="1484"/>
    <lineage>
        <taxon>Bacteria</taxon>
        <taxon>Bacillati</taxon>
        <taxon>Bacillota</taxon>
        <taxon>Bacilli</taxon>
        <taxon>Bacillales</taxon>
        <taxon>Bacillales Family X. Incertae Sedis</taxon>
        <taxon>Hydrogenibacillus</taxon>
    </lineage>
</organism>
<accession>A0A132N890</accession>
<dbReference type="NCBIfam" id="TIGR01529">
    <property type="entry name" value="argR_whole"/>
    <property type="match status" value="1"/>
</dbReference>
<evidence type="ECO:0000256" key="8">
    <source>
        <dbReference type="NCBIfam" id="TIGR01529"/>
    </source>
</evidence>
<proteinExistence type="inferred from homology"/>
<dbReference type="Gene3D" id="1.10.10.10">
    <property type="entry name" value="Winged helix-like DNA-binding domain superfamily/Winged helix DNA-binding domain"/>
    <property type="match status" value="1"/>
</dbReference>
<dbReference type="EMBL" id="JXBB01000066">
    <property type="protein sequence ID" value="OAR03227.1"/>
    <property type="molecule type" value="Genomic_DNA"/>
</dbReference>
<dbReference type="Pfam" id="PF02863">
    <property type="entry name" value="Arg_repressor_C"/>
    <property type="match status" value="1"/>
</dbReference>
<protein>
    <recommendedName>
        <fullName evidence="7 8">Arginine repressor</fullName>
    </recommendedName>
</protein>
<evidence type="ECO:0000256" key="4">
    <source>
        <dbReference type="ARBA" id="ARBA00023015"/>
    </source>
</evidence>
<dbReference type="STRING" id="1484.SA87_04905"/>
<evidence type="ECO:0000313" key="11">
    <source>
        <dbReference type="EMBL" id="OAR03227.1"/>
    </source>
</evidence>
<evidence type="ECO:0000256" key="1">
    <source>
        <dbReference type="ARBA" id="ARBA00004496"/>
    </source>
</evidence>
<dbReference type="PANTHER" id="PTHR34471">
    <property type="entry name" value="ARGININE REPRESSOR"/>
    <property type="match status" value="1"/>
</dbReference>
<keyword evidence="7" id="KW-0055">Arginine biosynthesis</keyword>
<comment type="caution">
    <text evidence="12">The sequence shown here is derived from an EMBL/GenBank/DDBJ whole genome shotgun (WGS) entry which is preliminary data.</text>
</comment>
<dbReference type="Pfam" id="PF01316">
    <property type="entry name" value="Arg_repressor"/>
    <property type="match status" value="1"/>
</dbReference>
<keyword evidence="5 7" id="KW-0238">DNA-binding</keyword>
<keyword evidence="7" id="KW-0028">Amino-acid biosynthesis</keyword>
<keyword evidence="3 7" id="KW-0963">Cytoplasm</keyword>
<dbReference type="EMBL" id="PEBV01000011">
    <property type="protein sequence ID" value="PTQ53730.1"/>
    <property type="molecule type" value="Genomic_DNA"/>
</dbReference>
<keyword evidence="13" id="KW-1185">Reference proteome</keyword>
<evidence type="ECO:0000313" key="13">
    <source>
        <dbReference type="Proteomes" id="UP000243024"/>
    </source>
</evidence>
<dbReference type="InterPro" id="IPR036251">
    <property type="entry name" value="Arg_repress_C_sf"/>
</dbReference>
<dbReference type="InterPro" id="IPR036388">
    <property type="entry name" value="WH-like_DNA-bd_sf"/>
</dbReference>
<dbReference type="GO" id="GO:0003677">
    <property type="term" value="F:DNA binding"/>
    <property type="evidence" value="ECO:0007669"/>
    <property type="project" value="UniProtKB-KW"/>
</dbReference>
<feature type="domain" description="Arginine repressor C-terminal" evidence="10">
    <location>
        <begin position="84"/>
        <end position="147"/>
    </location>
</feature>
<dbReference type="GO" id="GO:0051259">
    <property type="term" value="P:protein complex oligomerization"/>
    <property type="evidence" value="ECO:0007669"/>
    <property type="project" value="InterPro"/>
</dbReference>
<dbReference type="Gene3D" id="3.30.1360.40">
    <property type="match status" value="1"/>
</dbReference>
<keyword evidence="6 7" id="KW-0804">Transcription</keyword>
<comment type="function">
    <text evidence="7">Regulates arginine biosynthesis genes.</text>
</comment>
<evidence type="ECO:0000256" key="2">
    <source>
        <dbReference type="ARBA" id="ARBA00008316"/>
    </source>
</evidence>
<evidence type="ECO:0000313" key="14">
    <source>
        <dbReference type="Proteomes" id="UP000244180"/>
    </source>
</evidence>
<dbReference type="PANTHER" id="PTHR34471:SF1">
    <property type="entry name" value="ARGININE REPRESSOR"/>
    <property type="match status" value="1"/>
</dbReference>
<gene>
    <name evidence="7" type="primary">argR</name>
    <name evidence="12" type="ORF">HSCHL_1498</name>
    <name evidence="11" type="ORF">SA87_04905</name>
</gene>
<dbReference type="Proteomes" id="UP000243024">
    <property type="component" value="Unassembled WGS sequence"/>
</dbReference>
<keyword evidence="4 7" id="KW-0805">Transcription regulation</keyword>
<dbReference type="Proteomes" id="UP000244180">
    <property type="component" value="Unassembled WGS sequence"/>
</dbReference>
<dbReference type="GO" id="GO:0006526">
    <property type="term" value="P:L-arginine biosynthetic process"/>
    <property type="evidence" value="ECO:0007669"/>
    <property type="project" value="UniProtKB-UniPathway"/>
</dbReference>
<comment type="pathway">
    <text evidence="7">Amino-acid biosynthesis; L-arginine biosynthesis [regulation].</text>
</comment>
<dbReference type="SUPFAM" id="SSF55252">
    <property type="entry name" value="C-terminal domain of arginine repressor"/>
    <property type="match status" value="1"/>
</dbReference>
<feature type="domain" description="Arginine repressor DNA-binding" evidence="9">
    <location>
        <begin position="4"/>
        <end position="67"/>
    </location>
</feature>
<evidence type="ECO:0000256" key="6">
    <source>
        <dbReference type="ARBA" id="ARBA00023163"/>
    </source>
</evidence>
<dbReference type="InterPro" id="IPR020899">
    <property type="entry name" value="Arg_repress_C"/>
</dbReference>
<dbReference type="InterPro" id="IPR020900">
    <property type="entry name" value="Arg_repress_DNA-bd"/>
</dbReference>
<dbReference type="InterPro" id="IPR001669">
    <property type="entry name" value="Arg_repress"/>
</dbReference>
<dbReference type="GO" id="GO:1900079">
    <property type="term" value="P:regulation of arginine biosynthetic process"/>
    <property type="evidence" value="ECO:0007669"/>
    <property type="project" value="UniProtKB-UniRule"/>
</dbReference>
<comment type="similarity">
    <text evidence="2 7">Belongs to the ArgR family.</text>
</comment>
<dbReference type="PRINTS" id="PR01467">
    <property type="entry name" value="ARGREPRESSOR"/>
</dbReference>
<comment type="subcellular location">
    <subcellularLocation>
        <location evidence="1 7">Cytoplasm</location>
    </subcellularLocation>
</comment>
<dbReference type="GO" id="GO:0003700">
    <property type="term" value="F:DNA-binding transcription factor activity"/>
    <property type="evidence" value="ECO:0007669"/>
    <property type="project" value="UniProtKB-UniRule"/>
</dbReference>
<reference evidence="11 13" key="1">
    <citation type="submission" date="2015-09" db="EMBL/GenBank/DDBJ databases">
        <title>Draft genome sequence of Hydrogenibacillus schlegelii DSM 2000.</title>
        <authorList>
            <person name="Hemp J."/>
        </authorList>
    </citation>
    <scope>NUCLEOTIDE SEQUENCE [LARGE SCALE GENOMIC DNA]</scope>
    <source>
        <strain evidence="11 13">MA 48</strain>
    </source>
</reference>